<protein>
    <recommendedName>
        <fullName evidence="16">DNA helicase RecQ</fullName>
        <ecNumber evidence="16">5.6.2.4</ecNumber>
    </recommendedName>
</protein>
<keyword evidence="9" id="KW-0862">Zinc</keyword>
<dbReference type="InterPro" id="IPR006293">
    <property type="entry name" value="DNA_helicase_ATP-dep_RecQ_bac"/>
</dbReference>
<evidence type="ECO:0000256" key="4">
    <source>
        <dbReference type="ARBA" id="ARBA00022723"/>
    </source>
</evidence>
<dbReference type="GO" id="GO:0006310">
    <property type="term" value="P:DNA recombination"/>
    <property type="evidence" value="ECO:0007669"/>
    <property type="project" value="UniProtKB-UniRule"/>
</dbReference>
<comment type="similarity">
    <text evidence="3">Belongs to the helicase family. RecQ subfamily.</text>
</comment>
<comment type="cofactor">
    <cofactor evidence="2">
        <name>Zn(2+)</name>
        <dbReference type="ChEBI" id="CHEBI:29105"/>
    </cofactor>
</comment>
<dbReference type="Pfam" id="PF00570">
    <property type="entry name" value="HRDC"/>
    <property type="match status" value="1"/>
</dbReference>
<evidence type="ECO:0000256" key="14">
    <source>
        <dbReference type="ARBA" id="ARBA00023235"/>
    </source>
</evidence>
<dbReference type="InterPro" id="IPR014001">
    <property type="entry name" value="Helicase_ATP-bd"/>
</dbReference>
<dbReference type="EC" id="5.6.2.4" evidence="16"/>
<feature type="domain" description="Helicase ATP-binding" evidence="18">
    <location>
        <begin position="37"/>
        <end position="205"/>
    </location>
</feature>
<keyword evidence="10" id="KW-0067">ATP-binding</keyword>
<dbReference type="Gene3D" id="3.40.50.300">
    <property type="entry name" value="P-loop containing nucleotide triphosphate hydrolases"/>
    <property type="match status" value="2"/>
</dbReference>
<dbReference type="GO" id="GO:0005737">
    <property type="term" value="C:cytoplasm"/>
    <property type="evidence" value="ECO:0007669"/>
    <property type="project" value="TreeGrafter"/>
</dbReference>
<dbReference type="GO" id="GO:0003677">
    <property type="term" value="F:DNA binding"/>
    <property type="evidence" value="ECO:0007669"/>
    <property type="project" value="UniProtKB-KW"/>
</dbReference>
<sequence length="621" mass="68061">MLAEILPPPAPDLSDARAVLQRVFGHSDFRGLQGDVVAHVLAGGDGLAVLPTGGGKSMCYQIPALLRPGVGLVVSPLIALMADQVEALRAAGVNAARLDSSMDWEARQAVFSAIQSGKLDLLYVSPEGLASGVLSERLGRMPVSLIAVDEAHCVSQWGHDFRPDYRRLGALHEAFPGVPRLAVTATADARTREDIRRQLHLMQAPEFVASFDRPNLILSTRRKDGRTQARILDLVEARRGLCGIIYVTARKETEELAATMRERGLDALAFHAQMPSDQKHAHLRRFQEEDGVVMVATIAFGMGIDKPDVRYVIHADPPKSIEAYWQEVGRAGRDGLPAEGIAFYGFSDRRFMADRIEGSPAPDEVKLVQRTKLNQLYAFLDGLACRRGGVRRYFGETQVEDCGQCDVCLNPDMGHDSSQWARMALSAVIRCEESFGRGRLIAHLTGTAPDGPLETRFATRTTFGIGKSLGKTGWRRVLDQLLFDGVLAEQNLDGFPVLAIACPDLARSVLKGEMTVMTREDPGETGRGRRAQTRVALREDLDTPTQTLFTALRAWRLETARQAGVPPYVVFHDSVLRQVALHRPTGLAELMAIAGIGEAKARRYGHAILQVLARSEFTLPQ</sequence>
<evidence type="ECO:0000256" key="1">
    <source>
        <dbReference type="ARBA" id="ARBA00001946"/>
    </source>
</evidence>
<dbReference type="GO" id="GO:0043138">
    <property type="term" value="F:3'-5' DNA helicase activity"/>
    <property type="evidence" value="ECO:0007669"/>
    <property type="project" value="UniProtKB-EC"/>
</dbReference>
<keyword evidence="6" id="KW-0227">DNA damage</keyword>
<dbReference type="SMART" id="SM00956">
    <property type="entry name" value="RQC"/>
    <property type="match status" value="1"/>
</dbReference>
<dbReference type="GO" id="GO:0009378">
    <property type="term" value="F:four-way junction helicase activity"/>
    <property type="evidence" value="ECO:0007669"/>
    <property type="project" value="TreeGrafter"/>
</dbReference>
<evidence type="ECO:0000256" key="12">
    <source>
        <dbReference type="ARBA" id="ARBA00023172"/>
    </source>
</evidence>
<evidence type="ECO:0000256" key="13">
    <source>
        <dbReference type="ARBA" id="ARBA00023204"/>
    </source>
</evidence>
<dbReference type="PROSITE" id="PS51192">
    <property type="entry name" value="HELICASE_ATP_BIND_1"/>
    <property type="match status" value="1"/>
</dbReference>
<dbReference type="NCBIfam" id="TIGR01389">
    <property type="entry name" value="recQ"/>
    <property type="match status" value="1"/>
</dbReference>
<keyword evidence="11" id="KW-0238">DNA-binding</keyword>
<comment type="catalytic activity">
    <reaction evidence="15">
        <text>Couples ATP hydrolysis with the unwinding of duplex DNA by translocating in the 3'-5' direction.</text>
        <dbReference type="EC" id="5.6.2.4"/>
    </reaction>
</comment>
<evidence type="ECO:0000313" key="20">
    <source>
        <dbReference type="EMBL" id="GBF57799.1"/>
    </source>
</evidence>
<feature type="domain" description="HRDC" evidence="17">
    <location>
        <begin position="542"/>
        <end position="621"/>
    </location>
</feature>
<evidence type="ECO:0000259" key="17">
    <source>
        <dbReference type="PROSITE" id="PS50967"/>
    </source>
</evidence>
<organism evidence="20 21">
    <name type="scientific">Candidatus Phycosocius bacilliformis</name>
    <dbReference type="NCBI Taxonomy" id="1445552"/>
    <lineage>
        <taxon>Bacteria</taxon>
        <taxon>Pseudomonadati</taxon>
        <taxon>Pseudomonadota</taxon>
        <taxon>Alphaproteobacteria</taxon>
        <taxon>Caulobacterales</taxon>
        <taxon>Caulobacterales incertae sedis</taxon>
        <taxon>Candidatus Phycosocius</taxon>
    </lineage>
</organism>
<dbReference type="GO" id="GO:0006260">
    <property type="term" value="P:DNA replication"/>
    <property type="evidence" value="ECO:0007669"/>
    <property type="project" value="InterPro"/>
</dbReference>
<dbReference type="Pfam" id="PF00271">
    <property type="entry name" value="Helicase_C"/>
    <property type="match status" value="1"/>
</dbReference>
<dbReference type="PANTHER" id="PTHR13710">
    <property type="entry name" value="DNA HELICASE RECQ FAMILY MEMBER"/>
    <property type="match status" value="1"/>
</dbReference>
<dbReference type="Pfam" id="PF09382">
    <property type="entry name" value="RQC"/>
    <property type="match status" value="1"/>
</dbReference>
<dbReference type="EMBL" id="BFBR01000004">
    <property type="protein sequence ID" value="GBF57799.1"/>
    <property type="molecule type" value="Genomic_DNA"/>
</dbReference>
<evidence type="ECO:0000256" key="9">
    <source>
        <dbReference type="ARBA" id="ARBA00022833"/>
    </source>
</evidence>
<dbReference type="GO" id="GO:0005524">
    <property type="term" value="F:ATP binding"/>
    <property type="evidence" value="ECO:0007669"/>
    <property type="project" value="UniProtKB-KW"/>
</dbReference>
<comment type="cofactor">
    <cofactor evidence="1">
        <name>Mg(2+)</name>
        <dbReference type="ChEBI" id="CHEBI:18420"/>
    </cofactor>
</comment>
<dbReference type="InterPro" id="IPR001650">
    <property type="entry name" value="Helicase_C-like"/>
</dbReference>
<dbReference type="InterPro" id="IPR011545">
    <property type="entry name" value="DEAD/DEAH_box_helicase_dom"/>
</dbReference>
<keyword evidence="7 20" id="KW-0378">Hydrolase</keyword>
<accession>A0A2P2E9Q6</accession>
<dbReference type="SMART" id="SM00487">
    <property type="entry name" value="DEXDc"/>
    <property type="match status" value="1"/>
</dbReference>
<evidence type="ECO:0000256" key="2">
    <source>
        <dbReference type="ARBA" id="ARBA00001947"/>
    </source>
</evidence>
<dbReference type="GO" id="GO:0046872">
    <property type="term" value="F:metal ion binding"/>
    <property type="evidence" value="ECO:0007669"/>
    <property type="project" value="UniProtKB-KW"/>
</dbReference>
<dbReference type="Pfam" id="PF00270">
    <property type="entry name" value="DEAD"/>
    <property type="match status" value="1"/>
</dbReference>
<dbReference type="InterPro" id="IPR027417">
    <property type="entry name" value="P-loop_NTPase"/>
</dbReference>
<dbReference type="InterPro" id="IPR018982">
    <property type="entry name" value="RQC_domain"/>
</dbReference>
<gene>
    <name evidence="20" type="primary">recQ</name>
    <name evidence="20" type="ORF">PbB2_01469</name>
</gene>
<dbReference type="InterPro" id="IPR036388">
    <property type="entry name" value="WH-like_DNA-bd_sf"/>
</dbReference>
<evidence type="ECO:0000256" key="6">
    <source>
        <dbReference type="ARBA" id="ARBA00022763"/>
    </source>
</evidence>
<evidence type="ECO:0000256" key="8">
    <source>
        <dbReference type="ARBA" id="ARBA00022806"/>
    </source>
</evidence>
<name>A0A2P2E9Q6_9PROT</name>
<dbReference type="InterPro" id="IPR002121">
    <property type="entry name" value="HRDC_dom"/>
</dbReference>
<dbReference type="FunFam" id="3.40.50.300:FF:000296">
    <property type="entry name" value="ATP-dependent DNA helicase RecQ"/>
    <property type="match status" value="1"/>
</dbReference>
<dbReference type="SUPFAM" id="SSF52540">
    <property type="entry name" value="P-loop containing nucleoside triphosphate hydrolases"/>
    <property type="match status" value="1"/>
</dbReference>
<dbReference type="Gene3D" id="1.10.10.10">
    <property type="entry name" value="Winged helix-like DNA-binding domain superfamily/Winged helix DNA-binding domain"/>
    <property type="match status" value="1"/>
</dbReference>
<comment type="caution">
    <text evidence="20">The sequence shown here is derived from an EMBL/GenBank/DDBJ whole genome shotgun (WGS) entry which is preliminary data.</text>
</comment>
<dbReference type="Proteomes" id="UP000245086">
    <property type="component" value="Unassembled WGS sequence"/>
</dbReference>
<dbReference type="OrthoDB" id="9760034at2"/>
<evidence type="ECO:0000259" key="19">
    <source>
        <dbReference type="PROSITE" id="PS51194"/>
    </source>
</evidence>
<dbReference type="SUPFAM" id="SSF46785">
    <property type="entry name" value="Winged helix' DNA-binding domain"/>
    <property type="match status" value="1"/>
</dbReference>
<dbReference type="Gene3D" id="1.10.150.80">
    <property type="entry name" value="HRDC domain"/>
    <property type="match status" value="1"/>
</dbReference>
<dbReference type="InterPro" id="IPR036390">
    <property type="entry name" value="WH_DNA-bd_sf"/>
</dbReference>
<keyword evidence="13" id="KW-0234">DNA repair</keyword>
<dbReference type="InterPro" id="IPR044876">
    <property type="entry name" value="HRDC_dom_sf"/>
</dbReference>
<feature type="domain" description="Helicase C-terminal" evidence="19">
    <location>
        <begin position="230"/>
        <end position="384"/>
    </location>
</feature>
<evidence type="ECO:0000313" key="21">
    <source>
        <dbReference type="Proteomes" id="UP000245086"/>
    </source>
</evidence>
<dbReference type="GO" id="GO:0043590">
    <property type="term" value="C:bacterial nucleoid"/>
    <property type="evidence" value="ECO:0007669"/>
    <property type="project" value="TreeGrafter"/>
</dbReference>
<evidence type="ECO:0000256" key="7">
    <source>
        <dbReference type="ARBA" id="ARBA00022801"/>
    </source>
</evidence>
<reference evidence="20" key="1">
    <citation type="journal article" date="2018" name="Genome Announc.">
        <title>Draft Genome Sequence of "Candidatus Phycosocius bacilliformis," an Alphaproteobacterial Ectosymbiont of the Hydrocarbon-Producing Green Alga Botryococcus braunii.</title>
        <authorList>
            <person name="Tanabe Y."/>
            <person name="Yamaguchi H."/>
            <person name="Watanabe M.M."/>
        </authorList>
    </citation>
    <scope>NUCLEOTIDE SEQUENCE [LARGE SCALE GENOMIC DNA]</scope>
    <source>
        <strain evidence="20">BOTRYCO-2</strain>
    </source>
</reference>
<evidence type="ECO:0000256" key="15">
    <source>
        <dbReference type="ARBA" id="ARBA00034617"/>
    </source>
</evidence>
<keyword evidence="5" id="KW-0547">Nucleotide-binding</keyword>
<evidence type="ECO:0000256" key="3">
    <source>
        <dbReference type="ARBA" id="ARBA00005446"/>
    </source>
</evidence>
<dbReference type="SMART" id="SM00341">
    <property type="entry name" value="HRDC"/>
    <property type="match status" value="1"/>
</dbReference>
<dbReference type="GO" id="GO:0009432">
    <property type="term" value="P:SOS response"/>
    <property type="evidence" value="ECO:0007669"/>
    <property type="project" value="UniProtKB-UniRule"/>
</dbReference>
<keyword evidence="12" id="KW-0233">DNA recombination</keyword>
<dbReference type="NCBIfam" id="TIGR00614">
    <property type="entry name" value="recQ_fam"/>
    <property type="match status" value="1"/>
</dbReference>
<dbReference type="GO" id="GO:0016787">
    <property type="term" value="F:hydrolase activity"/>
    <property type="evidence" value="ECO:0007669"/>
    <property type="project" value="UniProtKB-KW"/>
</dbReference>
<dbReference type="CDD" id="cd17920">
    <property type="entry name" value="DEXHc_RecQ"/>
    <property type="match status" value="1"/>
</dbReference>
<dbReference type="SMART" id="SM00490">
    <property type="entry name" value="HELICc"/>
    <property type="match status" value="1"/>
</dbReference>
<dbReference type="InterPro" id="IPR032284">
    <property type="entry name" value="RecQ_Zn-bd"/>
</dbReference>
<dbReference type="Pfam" id="PF16124">
    <property type="entry name" value="RecQ_Zn_bind"/>
    <property type="match status" value="1"/>
</dbReference>
<keyword evidence="21" id="KW-1185">Reference proteome</keyword>
<dbReference type="PROSITE" id="PS51194">
    <property type="entry name" value="HELICASE_CTER"/>
    <property type="match status" value="1"/>
</dbReference>
<evidence type="ECO:0000256" key="5">
    <source>
        <dbReference type="ARBA" id="ARBA00022741"/>
    </source>
</evidence>
<evidence type="ECO:0000256" key="11">
    <source>
        <dbReference type="ARBA" id="ARBA00023125"/>
    </source>
</evidence>
<dbReference type="InterPro" id="IPR004589">
    <property type="entry name" value="DNA_helicase_ATP-dep_RecQ"/>
</dbReference>
<proteinExistence type="inferred from homology"/>
<dbReference type="GO" id="GO:0006281">
    <property type="term" value="P:DNA repair"/>
    <property type="evidence" value="ECO:0007669"/>
    <property type="project" value="UniProtKB-KW"/>
</dbReference>
<evidence type="ECO:0000256" key="16">
    <source>
        <dbReference type="NCBIfam" id="TIGR01389"/>
    </source>
</evidence>
<dbReference type="PANTHER" id="PTHR13710:SF105">
    <property type="entry name" value="ATP-DEPENDENT DNA HELICASE Q1"/>
    <property type="match status" value="1"/>
</dbReference>
<dbReference type="SUPFAM" id="SSF47819">
    <property type="entry name" value="HRDC-like"/>
    <property type="match status" value="1"/>
</dbReference>
<dbReference type="GO" id="GO:0030894">
    <property type="term" value="C:replisome"/>
    <property type="evidence" value="ECO:0007669"/>
    <property type="project" value="TreeGrafter"/>
</dbReference>
<dbReference type="AlphaFoldDB" id="A0A2P2E9Q6"/>
<keyword evidence="4" id="KW-0479">Metal-binding</keyword>
<evidence type="ECO:0000256" key="10">
    <source>
        <dbReference type="ARBA" id="ARBA00022840"/>
    </source>
</evidence>
<keyword evidence="8 20" id="KW-0347">Helicase</keyword>
<dbReference type="InterPro" id="IPR010997">
    <property type="entry name" value="HRDC-like_sf"/>
</dbReference>
<keyword evidence="14" id="KW-0413">Isomerase</keyword>
<dbReference type="PROSITE" id="PS50967">
    <property type="entry name" value="HRDC"/>
    <property type="match status" value="1"/>
</dbReference>
<evidence type="ECO:0000259" key="18">
    <source>
        <dbReference type="PROSITE" id="PS51192"/>
    </source>
</evidence>